<dbReference type="HOGENOM" id="CLU_067525_0_0_9"/>
<feature type="transmembrane region" description="Helical" evidence="7">
    <location>
        <begin position="115"/>
        <end position="137"/>
    </location>
</feature>
<dbReference type="InterPro" id="IPR010343">
    <property type="entry name" value="ArAE_1"/>
</dbReference>
<feature type="domain" description="Putative aromatic acid exporter C-terminal" evidence="8">
    <location>
        <begin position="145"/>
        <end position="309"/>
    </location>
</feature>
<feature type="transmembrane region" description="Helical" evidence="7">
    <location>
        <begin position="52"/>
        <end position="72"/>
    </location>
</feature>
<evidence type="ECO:0000256" key="3">
    <source>
        <dbReference type="ARBA" id="ARBA00022692"/>
    </source>
</evidence>
<dbReference type="PANTHER" id="PTHR40064">
    <property type="entry name" value="MEMBRANE PROTEIN-RELATED"/>
    <property type="match status" value="1"/>
</dbReference>
<dbReference type="InterPro" id="IPR021062">
    <property type="entry name" value="ArAE_1_C"/>
</dbReference>
<dbReference type="STRING" id="888064.HMPREF9088_1162"/>
<keyword evidence="4 7" id="KW-1133">Transmembrane helix</keyword>
<proteinExistence type="predicted"/>
<gene>
    <name evidence="9" type="ORF">HMPREF9088_1162</name>
</gene>
<sequence>MRIGLRTIKTAIASVIAMMIAEFLQLNYPTAAGVIAILSLGNTKKDSLYTGLGRIFSLGLATVVAFVCFHIIGYNPFAFGIYLLLFIPLAVKLKVTEGIVVNSVLVTHYLVEQSFSVQLLINEFLLLTIGVGAALLLNSYMPNREKMVKEEQIVVEDLFRKLIWDLSKSFQQLDNTQLSADCEKLMKTIRSAQTKAKLLSKDRYFDVNPYFEEYFLMRGSQVRILKDMIDLQAKISLDAKYTKQMQLLLEKTALSFDEENDGTQLLEDLDAIYMFYQALQLPDNRKEFENRARLFQFLQSFQSFIELKSEFSNVNPFSKNAKN</sequence>
<evidence type="ECO:0000313" key="9">
    <source>
        <dbReference type="EMBL" id="EFU73984.1"/>
    </source>
</evidence>
<reference evidence="9 10" key="1">
    <citation type="submission" date="2010-12" db="EMBL/GenBank/DDBJ databases">
        <authorList>
            <person name="Muzny D."/>
            <person name="Qin X."/>
            <person name="Deng J."/>
            <person name="Jiang H."/>
            <person name="Liu Y."/>
            <person name="Qu J."/>
            <person name="Song X.-Z."/>
            <person name="Zhang L."/>
            <person name="Thornton R."/>
            <person name="Coyle M."/>
            <person name="Francisco L."/>
            <person name="Jackson L."/>
            <person name="Javaid M."/>
            <person name="Korchina V."/>
            <person name="Kovar C."/>
            <person name="Mata R."/>
            <person name="Mathew T."/>
            <person name="Ngo R."/>
            <person name="Nguyen L."/>
            <person name="Nguyen N."/>
            <person name="Okwuonu G."/>
            <person name="Ongeri F."/>
            <person name="Pham C."/>
            <person name="Simmons D."/>
            <person name="Wilczek-Boney K."/>
            <person name="Hale W."/>
            <person name="Jakkamsetti A."/>
            <person name="Pham P."/>
            <person name="Ruth R."/>
            <person name="San Lucas F."/>
            <person name="Warren J."/>
            <person name="Zhang J."/>
            <person name="Zhao Z."/>
            <person name="Zhou C."/>
            <person name="Zhu D."/>
            <person name="Lee S."/>
            <person name="Bess C."/>
            <person name="Blankenburg K."/>
            <person name="Forbes L."/>
            <person name="Fu Q."/>
            <person name="Gubbala S."/>
            <person name="Hirani K."/>
            <person name="Jayaseelan J.C."/>
            <person name="Lara F."/>
            <person name="Munidasa M."/>
            <person name="Palculict T."/>
            <person name="Patil S."/>
            <person name="Pu L.-L."/>
            <person name="Saada N."/>
            <person name="Tang L."/>
            <person name="Weissenberger G."/>
            <person name="Zhu Y."/>
            <person name="Hemphill L."/>
            <person name="Shang Y."/>
            <person name="Youmans B."/>
            <person name="Ayvaz T."/>
            <person name="Ross M."/>
            <person name="Santibanez J."/>
            <person name="Aqrawi P."/>
            <person name="Gross S."/>
            <person name="Joshi V."/>
            <person name="Fowler G."/>
            <person name="Nazareth L."/>
            <person name="Reid J."/>
            <person name="Worley K."/>
            <person name="Petrosino J."/>
            <person name="Highlander S."/>
            <person name="Gibbs R."/>
        </authorList>
    </citation>
    <scope>NUCLEOTIDE SEQUENCE [LARGE SCALE GENOMIC DNA]</scope>
    <source>
        <strain evidence="10">DSM 15952 / CCUG 50447 / LMG 22039 / TP 1.5</strain>
    </source>
</reference>
<evidence type="ECO:0000256" key="7">
    <source>
        <dbReference type="SAM" id="Phobius"/>
    </source>
</evidence>
<dbReference type="InterPro" id="IPR052984">
    <property type="entry name" value="UPF0421"/>
</dbReference>
<dbReference type="RefSeq" id="WP_007208180.1">
    <property type="nucleotide sequence ID" value="NZ_GL622241.1"/>
</dbReference>
<evidence type="ECO:0000259" key="8">
    <source>
        <dbReference type="Pfam" id="PF11728"/>
    </source>
</evidence>
<dbReference type="Gene3D" id="1.20.120.940">
    <property type="entry name" value="Putative aromatic acid exporter, C-terminal domain"/>
    <property type="match status" value="1"/>
</dbReference>
<keyword evidence="2" id="KW-1003">Cell membrane</keyword>
<organism evidence="9 10">
    <name type="scientific">Enterococcus italicus (strain DSM 15952 / CCUG 50447 / LMG 22039 / TP 1.5)</name>
    <dbReference type="NCBI Taxonomy" id="888064"/>
    <lineage>
        <taxon>Bacteria</taxon>
        <taxon>Bacillati</taxon>
        <taxon>Bacillota</taxon>
        <taxon>Bacilli</taxon>
        <taxon>Lactobacillales</taxon>
        <taxon>Enterococcaceae</taxon>
        <taxon>Enterococcus</taxon>
    </lineage>
</organism>
<comment type="subcellular location">
    <subcellularLocation>
        <location evidence="1">Cell membrane</location>
        <topology evidence="1">Multi-pass membrane protein</topology>
    </subcellularLocation>
</comment>
<keyword evidence="3 7" id="KW-0812">Transmembrane</keyword>
<dbReference type="Pfam" id="PF11728">
    <property type="entry name" value="ArAE_1_C"/>
    <property type="match status" value="1"/>
</dbReference>
<name>E6LFM2_ENTI1</name>
<evidence type="ECO:0000313" key="10">
    <source>
        <dbReference type="Proteomes" id="UP000010296"/>
    </source>
</evidence>
<protein>
    <recommendedName>
        <fullName evidence="8">Putative aromatic acid exporter C-terminal domain-containing protein</fullName>
    </recommendedName>
</protein>
<keyword evidence="6" id="KW-0175">Coiled coil</keyword>
<feature type="transmembrane region" description="Helical" evidence="7">
    <location>
        <begin position="77"/>
        <end position="95"/>
    </location>
</feature>
<dbReference type="Proteomes" id="UP000010296">
    <property type="component" value="Unassembled WGS sequence"/>
</dbReference>
<keyword evidence="10" id="KW-1185">Reference proteome</keyword>
<dbReference type="Pfam" id="PF06081">
    <property type="entry name" value="ArAE_1"/>
    <property type="match status" value="1"/>
</dbReference>
<feature type="coiled-coil region" evidence="6">
    <location>
        <begin position="175"/>
        <end position="202"/>
    </location>
</feature>
<dbReference type="AlphaFoldDB" id="E6LFM2"/>
<evidence type="ECO:0000256" key="4">
    <source>
        <dbReference type="ARBA" id="ARBA00022989"/>
    </source>
</evidence>
<dbReference type="GO" id="GO:0005886">
    <property type="term" value="C:plasma membrane"/>
    <property type="evidence" value="ECO:0007669"/>
    <property type="project" value="UniProtKB-SubCell"/>
</dbReference>
<dbReference type="eggNOG" id="COG4129">
    <property type="taxonomic scope" value="Bacteria"/>
</dbReference>
<feature type="transmembrane region" description="Helical" evidence="7">
    <location>
        <begin position="12"/>
        <end position="40"/>
    </location>
</feature>
<dbReference type="EMBL" id="AEPV01000041">
    <property type="protein sequence ID" value="EFU73984.1"/>
    <property type="molecule type" value="Genomic_DNA"/>
</dbReference>
<evidence type="ECO:0000256" key="5">
    <source>
        <dbReference type="ARBA" id="ARBA00023136"/>
    </source>
</evidence>
<accession>E6LFM2</accession>
<evidence type="ECO:0000256" key="1">
    <source>
        <dbReference type="ARBA" id="ARBA00004651"/>
    </source>
</evidence>
<evidence type="ECO:0000256" key="6">
    <source>
        <dbReference type="SAM" id="Coils"/>
    </source>
</evidence>
<keyword evidence="5 7" id="KW-0472">Membrane</keyword>
<dbReference type="InterPro" id="IPR038323">
    <property type="entry name" value="ArAE_1_C_sf"/>
</dbReference>
<dbReference type="PANTHER" id="PTHR40064:SF1">
    <property type="entry name" value="MEMBRANE PROTEIN"/>
    <property type="match status" value="1"/>
</dbReference>
<evidence type="ECO:0000256" key="2">
    <source>
        <dbReference type="ARBA" id="ARBA00022475"/>
    </source>
</evidence>
<dbReference type="OrthoDB" id="357521at2"/>
<comment type="caution">
    <text evidence="9">The sequence shown here is derived from an EMBL/GenBank/DDBJ whole genome shotgun (WGS) entry which is preliminary data.</text>
</comment>